<reference evidence="1 2" key="1">
    <citation type="journal article" date="2012" name="Genome Biol. Evol.">
        <title>Genome Sequence of the Mesophilic Thermotogales Bacterium Mesotoga prima MesG1.Ag.4.2 Reveals the Largest Thermotogales Genome To Date.</title>
        <authorList>
            <person name="Zhaxybayeva O."/>
            <person name="Swithers K.S."/>
            <person name="Foght J."/>
            <person name="Green A.G."/>
            <person name="Bruce D."/>
            <person name="Detter C."/>
            <person name="Han S."/>
            <person name="Teshima H."/>
            <person name="Han J."/>
            <person name="Woyke T."/>
            <person name="Pitluck S."/>
            <person name="Nolan M."/>
            <person name="Ivanova N."/>
            <person name="Pati A."/>
            <person name="Land M.L."/>
            <person name="Dlutek M."/>
            <person name="Doolittle W.F."/>
            <person name="Noll K.M."/>
            <person name="Nesbo C.L."/>
        </authorList>
    </citation>
    <scope>NUCLEOTIDE SEQUENCE [LARGE SCALE GENOMIC DNA]</scope>
    <source>
        <strain evidence="2">mesG1.Ag.4.2</strain>
    </source>
</reference>
<name>I2F6Q3_9BACT</name>
<organism evidence="1 2">
    <name type="scientific">Mesotoga prima MesG1.Ag.4.2</name>
    <dbReference type="NCBI Taxonomy" id="660470"/>
    <lineage>
        <taxon>Bacteria</taxon>
        <taxon>Thermotogati</taxon>
        <taxon>Thermotogota</taxon>
        <taxon>Thermotogae</taxon>
        <taxon>Kosmotogales</taxon>
        <taxon>Kosmotogaceae</taxon>
        <taxon>Mesotoga</taxon>
    </lineage>
</organism>
<dbReference type="GeneID" id="87107724"/>
<evidence type="ECO:0000313" key="1">
    <source>
        <dbReference type="EMBL" id="AFK07606.1"/>
    </source>
</evidence>
<protein>
    <submittedName>
        <fullName evidence="1">Uncharacterized protein</fullName>
    </submittedName>
</protein>
<evidence type="ECO:0000313" key="2">
    <source>
        <dbReference type="Proteomes" id="UP000002881"/>
    </source>
</evidence>
<dbReference type="Proteomes" id="UP000002881">
    <property type="component" value="Chromosome"/>
</dbReference>
<dbReference type="KEGG" id="mpg:Theba_1963"/>
<dbReference type="STRING" id="660470.Theba_1963"/>
<sequence>MKIHVGGYGFQGLASIEYLGDFESESRMVLNGLAGYYVAAERAMGKKEALYRLSKFVDEFFVTLEVMDGGALSSKKRVSGKLERIRHCRIWSKSNHIYGIAARDSYLDGIAGKTELSAEVFNLETRKVELIRDDMREVAAACISIPGLFAPYNDVYVTTTYLSQIPVSFLSEGDTVILNLRDLSTDKPSTASEVVFRAMEIRSLNYAKIILANSSCVSVGVKTRVHSDNVFNYLDRVKRSV</sequence>
<dbReference type="AlphaFoldDB" id="I2F6Q3"/>
<gene>
    <name evidence="1" type="ORF">Theba_1963</name>
</gene>
<proteinExistence type="predicted"/>
<dbReference type="EMBL" id="CP003532">
    <property type="protein sequence ID" value="AFK07606.1"/>
    <property type="molecule type" value="Genomic_DNA"/>
</dbReference>
<accession>I2F6Q3</accession>
<dbReference type="eggNOG" id="ENOG5033Z0V">
    <property type="taxonomic scope" value="Bacteria"/>
</dbReference>
<keyword evidence="2" id="KW-1185">Reference proteome</keyword>
<dbReference type="HOGENOM" id="CLU_1150806_0_0_0"/>
<dbReference type="RefSeq" id="WP_014731401.1">
    <property type="nucleotide sequence ID" value="NC_017934.1"/>
</dbReference>